<reference evidence="1 2" key="1">
    <citation type="journal article" date="2015" name="Microbes Environ.">
        <title>Distribution and evolution of nitrogen fixation genes in the phylum bacteroidetes.</title>
        <authorList>
            <person name="Inoue J."/>
            <person name="Oshima K."/>
            <person name="Suda W."/>
            <person name="Sakamoto M."/>
            <person name="Iino T."/>
            <person name="Noda S."/>
            <person name="Hongoh Y."/>
            <person name="Hattori M."/>
            <person name="Ohkuma M."/>
        </authorList>
    </citation>
    <scope>NUCLEOTIDE SEQUENCE [LARGE SCALE GENOMIC DNA]</scope>
    <source>
        <strain evidence="1 2">JCM 15093</strain>
    </source>
</reference>
<evidence type="ECO:0000313" key="1">
    <source>
        <dbReference type="EMBL" id="GAK37796.1"/>
    </source>
</evidence>
<dbReference type="STRING" id="1121097.GCA_000428125_01518"/>
<proteinExistence type="predicted"/>
<dbReference type="RefSeq" id="WP_162831802.1">
    <property type="nucleotide sequence ID" value="NZ_ATZI01000004.1"/>
</dbReference>
<organism evidence="1 2">
    <name type="scientific">Bacteroides graminisolvens DSM 19988 = JCM 15093</name>
    <dbReference type="NCBI Taxonomy" id="1121097"/>
    <lineage>
        <taxon>Bacteria</taxon>
        <taxon>Pseudomonadati</taxon>
        <taxon>Bacteroidota</taxon>
        <taxon>Bacteroidia</taxon>
        <taxon>Bacteroidales</taxon>
        <taxon>Bacteroidaceae</taxon>
        <taxon>Bacteroides</taxon>
    </lineage>
</organism>
<comment type="caution">
    <text evidence="1">The sequence shown here is derived from an EMBL/GenBank/DDBJ whole genome shotgun (WGS) entry which is preliminary data.</text>
</comment>
<dbReference type="AlphaFoldDB" id="A0A069D666"/>
<name>A0A069D666_9BACE</name>
<dbReference type="eggNOG" id="ENOG5034777">
    <property type="taxonomic scope" value="Bacteria"/>
</dbReference>
<protein>
    <submittedName>
        <fullName evidence="1">Uncharacterized protein</fullName>
    </submittedName>
</protein>
<dbReference type="Proteomes" id="UP000027601">
    <property type="component" value="Unassembled WGS sequence"/>
</dbReference>
<dbReference type="EMBL" id="BAJS01000029">
    <property type="protein sequence ID" value="GAK37796.1"/>
    <property type="molecule type" value="Genomic_DNA"/>
</dbReference>
<accession>A0A069D666</accession>
<gene>
    <name evidence="1" type="ORF">JCM15093_3075</name>
</gene>
<evidence type="ECO:0000313" key="2">
    <source>
        <dbReference type="Proteomes" id="UP000027601"/>
    </source>
</evidence>
<sequence length="55" mass="6321">MATRTVYITVRLDITNDKTNQITDEDMENIISETDYNFGNVGDFELETEICGQNE</sequence>
<keyword evidence="2" id="KW-1185">Reference proteome</keyword>